<evidence type="ECO:0000256" key="1">
    <source>
        <dbReference type="SAM" id="MobiDB-lite"/>
    </source>
</evidence>
<reference evidence="3 4" key="1">
    <citation type="submission" date="2015-11" db="EMBL/GenBank/DDBJ databases">
        <title>Genomic analysis of 38 Legionella species identifies large and diverse effector repertoires.</title>
        <authorList>
            <person name="Burstein D."/>
            <person name="Amaro F."/>
            <person name="Zusman T."/>
            <person name="Lifshitz Z."/>
            <person name="Cohen O."/>
            <person name="Gilbert J.A."/>
            <person name="Pupko T."/>
            <person name="Shuman H.A."/>
            <person name="Segal G."/>
        </authorList>
    </citation>
    <scope>NUCLEOTIDE SEQUENCE [LARGE SCALE GENOMIC DNA]</scope>
    <source>
        <strain evidence="3 4">ATCC 49751</strain>
    </source>
</reference>
<proteinExistence type="predicted"/>
<organism evidence="3 4">
    <name type="scientific">Legionella lansingensis</name>
    <dbReference type="NCBI Taxonomy" id="45067"/>
    <lineage>
        <taxon>Bacteria</taxon>
        <taxon>Pseudomonadati</taxon>
        <taxon>Pseudomonadota</taxon>
        <taxon>Gammaproteobacteria</taxon>
        <taxon>Legionellales</taxon>
        <taxon>Legionellaceae</taxon>
        <taxon>Legionella</taxon>
    </lineage>
</organism>
<dbReference type="EMBL" id="LNYI01000034">
    <property type="protein sequence ID" value="KTD20801.1"/>
    <property type="molecule type" value="Genomic_DNA"/>
</dbReference>
<dbReference type="PATRIC" id="fig|45067.4.peg.1846"/>
<dbReference type="OrthoDB" id="5651454at2"/>
<gene>
    <name evidence="3" type="ORF">Llan_1758</name>
</gene>
<keyword evidence="4" id="KW-1185">Reference proteome</keyword>
<feature type="transmembrane region" description="Helical" evidence="2">
    <location>
        <begin position="141"/>
        <end position="166"/>
    </location>
</feature>
<evidence type="ECO:0008006" key="5">
    <source>
        <dbReference type="Google" id="ProtNLM"/>
    </source>
</evidence>
<name>A0A0W0VL15_9GAMM</name>
<sequence length="261" mass="28702">MQKANRLDTASSAFFSLGFVVAQLRYSPFSLLSALSNIGALFFYSIGYGLWLLACQLYPNYPRQKDHWYGFAEVKDQHIIAAVIGAAAIACCIVGILVPAALVPASWLFFLSNAVWCIAEYHKQKNPPKDDDEYSGTKQSAYVRCACVSTLMTLTPAIAATISLFFPPAALIAFIASTTLGGCLGSVAIYCWVEYNFNSTDIPHKESYEVFTETLGSPRKSDELQHVSQSPKNEKHTSLWTKPPTISPEKSSSELNLSFDL</sequence>
<evidence type="ECO:0000313" key="3">
    <source>
        <dbReference type="EMBL" id="KTD20801.1"/>
    </source>
</evidence>
<dbReference type="RefSeq" id="WP_035915918.1">
    <property type="nucleotide sequence ID" value="NZ_CAAAJD010000030.1"/>
</dbReference>
<dbReference type="AlphaFoldDB" id="A0A0W0VL15"/>
<evidence type="ECO:0000313" key="4">
    <source>
        <dbReference type="Proteomes" id="UP000054869"/>
    </source>
</evidence>
<feature type="transmembrane region" description="Helical" evidence="2">
    <location>
        <begin position="38"/>
        <end position="58"/>
    </location>
</feature>
<dbReference type="Proteomes" id="UP000054869">
    <property type="component" value="Unassembled WGS sequence"/>
</dbReference>
<comment type="caution">
    <text evidence="3">The sequence shown here is derived from an EMBL/GenBank/DDBJ whole genome shotgun (WGS) entry which is preliminary data.</text>
</comment>
<dbReference type="eggNOG" id="ENOG5031DQU">
    <property type="taxonomic scope" value="Bacteria"/>
</dbReference>
<accession>A0A0W0VL15</accession>
<keyword evidence="2" id="KW-1133">Transmembrane helix</keyword>
<protein>
    <recommendedName>
        <fullName evidence="5">Transmembrane protein</fullName>
    </recommendedName>
</protein>
<feature type="region of interest" description="Disordered" evidence="1">
    <location>
        <begin position="219"/>
        <end position="261"/>
    </location>
</feature>
<feature type="transmembrane region" description="Helical" evidence="2">
    <location>
        <begin position="172"/>
        <end position="193"/>
    </location>
</feature>
<keyword evidence="2" id="KW-0472">Membrane</keyword>
<evidence type="ECO:0000256" key="2">
    <source>
        <dbReference type="SAM" id="Phobius"/>
    </source>
</evidence>
<feature type="transmembrane region" description="Helical" evidence="2">
    <location>
        <begin position="79"/>
        <end position="98"/>
    </location>
</feature>
<feature type="compositionally biased region" description="Polar residues" evidence="1">
    <location>
        <begin position="248"/>
        <end position="261"/>
    </location>
</feature>
<keyword evidence="2" id="KW-0812">Transmembrane</keyword>
<dbReference type="STRING" id="45067.Llan_1758"/>